<proteinExistence type="predicted"/>
<evidence type="ECO:0000313" key="2">
    <source>
        <dbReference type="Proteomes" id="UP000176854"/>
    </source>
</evidence>
<sequence length="160" mass="18537">MNPREIITLKEIRDKKTAELFLKVWERSNVYASLLDLNRDGIDWWRNTLSQMYLREAWPPDRIVPATLAAVMINHDSIQQPIYIYVKQTADPRDVKNSPWYGWNSLLMAFSFNQNTVSHGGGGTSWITAVGDQWHEKLVSRLTEYKTQAEGQIHLPLILP</sequence>
<dbReference type="EMBL" id="MFJC01000040">
    <property type="protein sequence ID" value="OGG08901.1"/>
    <property type="molecule type" value="Genomic_DNA"/>
</dbReference>
<organism evidence="1 2">
    <name type="scientific">Candidatus Gottesmanbacteria bacterium RBG_16_43_7</name>
    <dbReference type="NCBI Taxonomy" id="1798373"/>
    <lineage>
        <taxon>Bacteria</taxon>
        <taxon>Candidatus Gottesmaniibacteriota</taxon>
    </lineage>
</organism>
<dbReference type="STRING" id="1798373.A2154_03875"/>
<name>A0A1F5Z918_9BACT</name>
<reference evidence="1 2" key="1">
    <citation type="journal article" date="2016" name="Nat. Commun.">
        <title>Thousands of microbial genomes shed light on interconnected biogeochemical processes in an aquifer system.</title>
        <authorList>
            <person name="Anantharaman K."/>
            <person name="Brown C.T."/>
            <person name="Hug L.A."/>
            <person name="Sharon I."/>
            <person name="Castelle C.J."/>
            <person name="Probst A.J."/>
            <person name="Thomas B.C."/>
            <person name="Singh A."/>
            <person name="Wilkins M.J."/>
            <person name="Karaoz U."/>
            <person name="Brodie E.L."/>
            <person name="Williams K.H."/>
            <person name="Hubbard S.S."/>
            <person name="Banfield J.F."/>
        </authorList>
    </citation>
    <scope>NUCLEOTIDE SEQUENCE [LARGE SCALE GENOMIC DNA]</scope>
</reference>
<accession>A0A1F5Z918</accession>
<comment type="caution">
    <text evidence="1">The sequence shown here is derived from an EMBL/GenBank/DDBJ whole genome shotgun (WGS) entry which is preliminary data.</text>
</comment>
<protein>
    <submittedName>
        <fullName evidence="1">Uncharacterized protein</fullName>
    </submittedName>
</protein>
<gene>
    <name evidence="1" type="ORF">A2154_03875</name>
</gene>
<dbReference type="Proteomes" id="UP000176854">
    <property type="component" value="Unassembled WGS sequence"/>
</dbReference>
<evidence type="ECO:0000313" key="1">
    <source>
        <dbReference type="EMBL" id="OGG08901.1"/>
    </source>
</evidence>
<dbReference type="AlphaFoldDB" id="A0A1F5Z918"/>